<keyword evidence="8" id="KW-1185">Reference proteome</keyword>
<dbReference type="InterPro" id="IPR026182">
    <property type="entry name" value="ANAPC15"/>
</dbReference>
<protein>
    <recommendedName>
        <fullName evidence="9">Anaphase-promoting complex subunit 15</fullName>
    </recommendedName>
</protein>
<evidence type="ECO:0000256" key="4">
    <source>
        <dbReference type="ARBA" id="ARBA00022776"/>
    </source>
</evidence>
<dbReference type="Proteomes" id="UP000596742">
    <property type="component" value="Unassembled WGS sequence"/>
</dbReference>
<feature type="region of interest" description="Disordered" evidence="6">
    <location>
        <begin position="67"/>
        <end position="128"/>
    </location>
</feature>
<evidence type="ECO:0000313" key="8">
    <source>
        <dbReference type="Proteomes" id="UP000596742"/>
    </source>
</evidence>
<dbReference type="AlphaFoldDB" id="A0A8B6HCI4"/>
<dbReference type="GO" id="GO:0005680">
    <property type="term" value="C:anaphase-promoting complex"/>
    <property type="evidence" value="ECO:0007669"/>
    <property type="project" value="InterPro"/>
</dbReference>
<keyword evidence="3" id="KW-0132">Cell division</keyword>
<evidence type="ECO:0008006" key="9">
    <source>
        <dbReference type="Google" id="ProtNLM"/>
    </source>
</evidence>
<dbReference type="PANTHER" id="PTHR22526">
    <property type="entry name" value="ANAPHASE PROMOTING COMPLEX C SUBUNIT 15, PSEUDOGENE-RELATED"/>
    <property type="match status" value="1"/>
</dbReference>
<dbReference type="OrthoDB" id="6362917at2759"/>
<evidence type="ECO:0000256" key="2">
    <source>
        <dbReference type="ARBA" id="ARBA00009618"/>
    </source>
</evidence>
<dbReference type="PANTHER" id="PTHR22526:SF2">
    <property type="entry name" value="ANAPHASE PROMOTING COMPLEX C SUBUNIT 15, PSEUDOGENE-RELATED"/>
    <property type="match status" value="1"/>
</dbReference>
<evidence type="ECO:0000256" key="1">
    <source>
        <dbReference type="ARBA" id="ARBA00004906"/>
    </source>
</evidence>
<evidence type="ECO:0000256" key="6">
    <source>
        <dbReference type="SAM" id="MobiDB-lite"/>
    </source>
</evidence>
<keyword evidence="5" id="KW-0131">Cell cycle</keyword>
<proteinExistence type="inferred from homology"/>
<dbReference type="GO" id="GO:0090266">
    <property type="term" value="P:regulation of mitotic cell cycle spindle assembly checkpoint"/>
    <property type="evidence" value="ECO:0007669"/>
    <property type="project" value="InterPro"/>
</dbReference>
<feature type="compositionally biased region" description="Acidic residues" evidence="6">
    <location>
        <begin position="88"/>
        <end position="128"/>
    </location>
</feature>
<comment type="caution">
    <text evidence="7">The sequence shown here is derived from an EMBL/GenBank/DDBJ whole genome shotgun (WGS) entry which is preliminary data.</text>
</comment>
<dbReference type="EMBL" id="UYJE01009865">
    <property type="protein sequence ID" value="VDI77600.1"/>
    <property type="molecule type" value="Genomic_DNA"/>
</dbReference>
<accession>A0A8B6HCI4</accession>
<evidence type="ECO:0000313" key="7">
    <source>
        <dbReference type="EMBL" id="VDI77600.1"/>
    </source>
</evidence>
<comment type="pathway">
    <text evidence="1">Protein modification; protein ubiquitination.</text>
</comment>
<name>A0A8B6HCI4_MYTGA</name>
<evidence type="ECO:0000256" key="3">
    <source>
        <dbReference type="ARBA" id="ARBA00022618"/>
    </source>
</evidence>
<keyword evidence="4" id="KW-0498">Mitosis</keyword>
<comment type="similarity">
    <text evidence="2">Belongs to the APC15 family.</text>
</comment>
<reference evidence="7" key="1">
    <citation type="submission" date="2018-11" db="EMBL/GenBank/DDBJ databases">
        <authorList>
            <person name="Alioto T."/>
            <person name="Alioto T."/>
        </authorList>
    </citation>
    <scope>NUCLEOTIDE SEQUENCE</scope>
</reference>
<gene>
    <name evidence="7" type="ORF">MGAL_10B075041</name>
</gene>
<dbReference type="GO" id="GO:0051301">
    <property type="term" value="P:cell division"/>
    <property type="evidence" value="ECO:0007669"/>
    <property type="project" value="UniProtKB-KW"/>
</dbReference>
<dbReference type="Pfam" id="PF15243">
    <property type="entry name" value="ANAPC15"/>
    <property type="match status" value="1"/>
</dbReference>
<organism evidence="7 8">
    <name type="scientific">Mytilus galloprovincialis</name>
    <name type="common">Mediterranean mussel</name>
    <dbReference type="NCBI Taxonomy" id="29158"/>
    <lineage>
        <taxon>Eukaryota</taxon>
        <taxon>Metazoa</taxon>
        <taxon>Spiralia</taxon>
        <taxon>Lophotrochozoa</taxon>
        <taxon>Mollusca</taxon>
        <taxon>Bivalvia</taxon>
        <taxon>Autobranchia</taxon>
        <taxon>Pteriomorphia</taxon>
        <taxon>Mytilida</taxon>
        <taxon>Mytiloidea</taxon>
        <taxon>Mytilidae</taxon>
        <taxon>Mytilinae</taxon>
        <taxon>Mytilus</taxon>
    </lineage>
</organism>
<evidence type="ECO:0000256" key="5">
    <source>
        <dbReference type="ARBA" id="ARBA00023306"/>
    </source>
</evidence>
<sequence>MKYSYSPFPFSILHFRHNVLYSDTGSMSSFFPSLVPSASDPLWFTVDKPCDDEEEISKLEEEHTSWMESIAKKDSNIVPIGKTASEHMEDEEEDEEDDDGDDDDESDTNDDELDTDMLDDRESGDEAG</sequence>